<accession>A0A172T8H4</accession>
<keyword evidence="3" id="KW-1185">Reference proteome</keyword>
<sequence>MRSPAARLLIATALPLALGSVLSSCARTVDTFKPRIVISSPDGGGVSRQRNFTVQGYALDDIGVTRLTVDGKAIPIPASSRKIANFQFKTVVQGSKGQFTIKATDAAGNESTLVLPISVDAVNPAIKVAQFERSGNQIRVSGVATDNTRVVQVIVDGNRLNITPGPSVQFYAETSGIYADVQAIDAAGNSTTFRAR</sequence>
<dbReference type="RefSeq" id="WP_064014168.1">
    <property type="nucleotide sequence ID" value="NZ_CP011387.1"/>
</dbReference>
<evidence type="ECO:0000313" key="3">
    <source>
        <dbReference type="Proteomes" id="UP000077363"/>
    </source>
</evidence>
<dbReference type="PROSITE" id="PS51257">
    <property type="entry name" value="PROKAR_LIPOPROTEIN"/>
    <property type="match status" value="1"/>
</dbReference>
<proteinExistence type="predicted"/>
<dbReference type="AlphaFoldDB" id="A0A172T8H4"/>
<dbReference type="KEGG" id="dpu:SU48_04270"/>
<feature type="chain" id="PRO_5008000487" evidence="1">
    <location>
        <begin position="27"/>
        <end position="196"/>
    </location>
</feature>
<dbReference type="OrthoDB" id="67566at2"/>
<reference evidence="2 3" key="1">
    <citation type="submission" date="2015-01" db="EMBL/GenBank/DDBJ databases">
        <title>Deinococcus puniceus/DY1/ whole genome sequencing.</title>
        <authorList>
            <person name="Kim M.K."/>
            <person name="Srinivasan S."/>
            <person name="Lee J.-J."/>
        </authorList>
    </citation>
    <scope>NUCLEOTIDE SEQUENCE [LARGE SCALE GENOMIC DNA]</scope>
    <source>
        <strain evidence="2 3">DY1</strain>
    </source>
</reference>
<dbReference type="PATRIC" id="fig|1182568.3.peg.891"/>
<feature type="signal peptide" evidence="1">
    <location>
        <begin position="1"/>
        <end position="26"/>
    </location>
</feature>
<organism evidence="2 3">
    <name type="scientific">Deinococcus puniceus</name>
    <dbReference type="NCBI Taxonomy" id="1182568"/>
    <lineage>
        <taxon>Bacteria</taxon>
        <taxon>Thermotogati</taxon>
        <taxon>Deinococcota</taxon>
        <taxon>Deinococci</taxon>
        <taxon>Deinococcales</taxon>
        <taxon>Deinococcaceae</taxon>
        <taxon>Deinococcus</taxon>
    </lineage>
</organism>
<dbReference type="Proteomes" id="UP000077363">
    <property type="component" value="Chromosome"/>
</dbReference>
<gene>
    <name evidence="2" type="ORF">SU48_04270</name>
</gene>
<dbReference type="EMBL" id="CP011387">
    <property type="protein sequence ID" value="ANE43113.1"/>
    <property type="molecule type" value="Genomic_DNA"/>
</dbReference>
<evidence type="ECO:0000256" key="1">
    <source>
        <dbReference type="SAM" id="SignalP"/>
    </source>
</evidence>
<keyword evidence="1" id="KW-0732">Signal</keyword>
<evidence type="ECO:0000313" key="2">
    <source>
        <dbReference type="EMBL" id="ANE43113.1"/>
    </source>
</evidence>
<dbReference type="STRING" id="1182568.SU48_04270"/>
<dbReference type="Gene3D" id="2.60.40.10">
    <property type="entry name" value="Immunoglobulins"/>
    <property type="match status" value="1"/>
</dbReference>
<dbReference type="InterPro" id="IPR013783">
    <property type="entry name" value="Ig-like_fold"/>
</dbReference>
<protein>
    <submittedName>
        <fullName evidence="2">Uncharacterized protein</fullName>
    </submittedName>
</protein>
<name>A0A172T8H4_9DEIO</name>